<reference evidence="2" key="1">
    <citation type="submission" date="2021-03" db="EMBL/GenBank/DDBJ databases">
        <title>Streptomyces strains.</title>
        <authorList>
            <person name="Lund M.B."/>
            <person name="Toerring T."/>
        </authorList>
    </citation>
    <scope>NUCLEOTIDE SEQUENCE</scope>
    <source>
        <strain evidence="2">JCM 4242</strain>
    </source>
</reference>
<gene>
    <name evidence="2" type="ORF">J1792_18400</name>
</gene>
<evidence type="ECO:0000313" key="2">
    <source>
        <dbReference type="EMBL" id="MBO0654678.1"/>
    </source>
</evidence>
<organism evidence="2 3">
    <name type="scientific">Streptomyces triculaminicus</name>
    <dbReference type="NCBI Taxonomy" id="2816232"/>
    <lineage>
        <taxon>Bacteria</taxon>
        <taxon>Bacillati</taxon>
        <taxon>Actinomycetota</taxon>
        <taxon>Actinomycetes</taxon>
        <taxon>Kitasatosporales</taxon>
        <taxon>Streptomycetaceae</taxon>
        <taxon>Streptomyces</taxon>
    </lineage>
</organism>
<feature type="domain" description="Imm-5-like" evidence="1">
    <location>
        <begin position="5"/>
        <end position="140"/>
    </location>
</feature>
<protein>
    <recommendedName>
        <fullName evidence="1">Imm-5-like domain-containing protein</fullName>
    </recommendedName>
</protein>
<evidence type="ECO:0000259" key="1">
    <source>
        <dbReference type="Pfam" id="PF21805"/>
    </source>
</evidence>
<dbReference type="EMBL" id="JAFMOF010000002">
    <property type="protein sequence ID" value="MBO0654678.1"/>
    <property type="molecule type" value="Genomic_DNA"/>
</dbReference>
<keyword evidence="3" id="KW-1185">Reference proteome</keyword>
<name>A0A939FQ83_9ACTN</name>
<dbReference type="Pfam" id="PF21805">
    <property type="entry name" value="Imm5_like"/>
    <property type="match status" value="1"/>
</dbReference>
<dbReference type="RefSeq" id="WP_086572525.1">
    <property type="nucleotide sequence ID" value="NZ_JAFMOF010000002.1"/>
</dbReference>
<dbReference type="AlphaFoldDB" id="A0A939FQ83"/>
<proteinExistence type="predicted"/>
<dbReference type="Proteomes" id="UP000664781">
    <property type="component" value="Unassembled WGS sequence"/>
</dbReference>
<dbReference type="InterPro" id="IPR048667">
    <property type="entry name" value="Imm5-like"/>
</dbReference>
<sequence length="173" mass="18900">MNEVTISEEDRRLLGLWAADCAERVLPLFEARAPSDTRPREAIEVLRTFTHTGKRTGQLRSVAWAAHAAAREVDDPAATAAARAAGNAAAAPYIHSLATLHQAKHIHGPAIYAARARELSAGDDSGIGDEEVRWAIEHAPPAVRELMRQMPACEPGRSRLDVLRYQLDAALRR</sequence>
<comment type="caution">
    <text evidence="2">The sequence shown here is derived from an EMBL/GenBank/DDBJ whole genome shotgun (WGS) entry which is preliminary data.</text>
</comment>
<evidence type="ECO:0000313" key="3">
    <source>
        <dbReference type="Proteomes" id="UP000664781"/>
    </source>
</evidence>
<accession>A0A939FQ83</accession>